<evidence type="ECO:0000313" key="1">
    <source>
        <dbReference type="EMBL" id="BDI14695.1"/>
    </source>
</evidence>
<reference evidence="1" key="1">
    <citation type="submission" date="2022-04" db="EMBL/GenBank/DDBJ databases">
        <title>Complete genome sequence of a cyanobacterium, Nostoc sp. SO-36, isolated in Antarctica.</title>
        <authorList>
            <person name="Kanesaki Y."/>
            <person name="Effendi D."/>
            <person name="Sakamoto T."/>
            <person name="Ohtani S."/>
            <person name="Awai K."/>
        </authorList>
    </citation>
    <scope>NUCLEOTIDE SEQUENCE</scope>
    <source>
        <strain evidence="1">SO-36</strain>
    </source>
</reference>
<accession>A0ABN6PXH9</accession>
<dbReference type="EMBL" id="AP025732">
    <property type="protein sequence ID" value="BDI14695.1"/>
    <property type="molecule type" value="Genomic_DNA"/>
</dbReference>
<dbReference type="Proteomes" id="UP001055453">
    <property type="component" value="Chromosome"/>
</dbReference>
<keyword evidence="2" id="KW-1185">Reference proteome</keyword>
<dbReference type="RefSeq" id="WP_251958238.1">
    <property type="nucleotide sequence ID" value="NZ_AP025732.1"/>
</dbReference>
<name>A0ABN6PXH9_NOSCO</name>
<evidence type="ECO:0000313" key="2">
    <source>
        <dbReference type="Proteomes" id="UP001055453"/>
    </source>
</evidence>
<sequence length="85" mass="10173">MLETHLIHTEADYRAALDEIERLFDAELNTPEFDRLEVLTRLVKAYEQRYYPIEARDPIEAILYYLESRGLSLDDIEPMKQAMFY</sequence>
<organism evidence="1 2">
    <name type="scientific">Nostoc cf. commune SO-36</name>
    <dbReference type="NCBI Taxonomy" id="449208"/>
    <lineage>
        <taxon>Bacteria</taxon>
        <taxon>Bacillati</taxon>
        <taxon>Cyanobacteriota</taxon>
        <taxon>Cyanophyceae</taxon>
        <taxon>Nostocales</taxon>
        <taxon>Nostocaceae</taxon>
        <taxon>Nostoc</taxon>
    </lineage>
</organism>
<proteinExistence type="predicted"/>
<evidence type="ECO:0008006" key="3">
    <source>
        <dbReference type="Google" id="ProtNLM"/>
    </source>
</evidence>
<gene>
    <name evidence="1" type="ORF">ANSO36C_04970</name>
</gene>
<protein>
    <recommendedName>
        <fullName evidence="3">Transcriptional regulator</fullName>
    </recommendedName>
</protein>